<feature type="transmembrane region" description="Helical" evidence="8">
    <location>
        <begin position="32"/>
        <end position="55"/>
    </location>
</feature>
<keyword evidence="6 8" id="KW-0472">Membrane</keyword>
<evidence type="ECO:0000313" key="10">
    <source>
        <dbReference type="Proteomes" id="UP000193411"/>
    </source>
</evidence>
<comment type="similarity">
    <text evidence="2 7">Belongs to the MIP/aquaporin (TC 1.A.8) family.</text>
</comment>
<feature type="transmembrane region" description="Helical" evidence="8">
    <location>
        <begin position="75"/>
        <end position="98"/>
    </location>
</feature>
<keyword evidence="3 7" id="KW-0813">Transport</keyword>
<feature type="transmembrane region" description="Helical" evidence="8">
    <location>
        <begin position="172"/>
        <end position="192"/>
    </location>
</feature>
<evidence type="ECO:0000256" key="1">
    <source>
        <dbReference type="ARBA" id="ARBA00004141"/>
    </source>
</evidence>
<dbReference type="PRINTS" id="PR02019">
    <property type="entry name" value="AQUAPORIN7"/>
</dbReference>
<comment type="subcellular location">
    <subcellularLocation>
        <location evidence="1">Membrane</location>
        <topology evidence="1">Multi-pass membrane protein</topology>
    </subcellularLocation>
</comment>
<dbReference type="OrthoDB" id="3222at2759"/>
<evidence type="ECO:0000256" key="8">
    <source>
        <dbReference type="SAM" id="Phobius"/>
    </source>
</evidence>
<dbReference type="GO" id="GO:0005886">
    <property type="term" value="C:plasma membrane"/>
    <property type="evidence" value="ECO:0007669"/>
    <property type="project" value="TreeGrafter"/>
</dbReference>
<evidence type="ECO:0000256" key="4">
    <source>
        <dbReference type="ARBA" id="ARBA00022692"/>
    </source>
</evidence>
<feature type="transmembrane region" description="Helical" evidence="8">
    <location>
        <begin position="110"/>
        <end position="129"/>
    </location>
</feature>
<dbReference type="GO" id="GO:0015250">
    <property type="term" value="F:water channel activity"/>
    <property type="evidence" value="ECO:0007669"/>
    <property type="project" value="TreeGrafter"/>
</dbReference>
<evidence type="ECO:0000256" key="3">
    <source>
        <dbReference type="ARBA" id="ARBA00022448"/>
    </source>
</evidence>
<dbReference type="Gene3D" id="1.20.1080.10">
    <property type="entry name" value="Glycerol uptake facilitator protein"/>
    <property type="match status" value="1"/>
</dbReference>
<reference evidence="9 10" key="1">
    <citation type="submission" date="2016-07" db="EMBL/GenBank/DDBJ databases">
        <title>Pervasive Adenine N6-methylation of Active Genes in Fungi.</title>
        <authorList>
            <consortium name="DOE Joint Genome Institute"/>
            <person name="Mondo S.J."/>
            <person name="Dannebaum R.O."/>
            <person name="Kuo R.C."/>
            <person name="Labutti K."/>
            <person name="Haridas S."/>
            <person name="Kuo A."/>
            <person name="Salamov A."/>
            <person name="Ahrendt S.R."/>
            <person name="Lipzen A."/>
            <person name="Sullivan W."/>
            <person name="Andreopoulos W.B."/>
            <person name="Clum A."/>
            <person name="Lindquist E."/>
            <person name="Daum C."/>
            <person name="Ramamoorthy G.K."/>
            <person name="Gryganskyi A."/>
            <person name="Culley D."/>
            <person name="Magnuson J.K."/>
            <person name="James T.Y."/>
            <person name="O'Malley M.A."/>
            <person name="Stajich J.E."/>
            <person name="Spatafora J.W."/>
            <person name="Visel A."/>
            <person name="Grigoriev I.V."/>
        </authorList>
    </citation>
    <scope>NUCLEOTIDE SEQUENCE [LARGE SCALE GENOMIC DNA]</scope>
    <source>
        <strain evidence="9 10">PL171</strain>
    </source>
</reference>
<dbReference type="InterPro" id="IPR050363">
    <property type="entry name" value="MIP/Aquaporin"/>
</dbReference>
<dbReference type="EMBL" id="MCFL01000001">
    <property type="protein sequence ID" value="ORZ41480.1"/>
    <property type="molecule type" value="Genomic_DNA"/>
</dbReference>
<dbReference type="PANTHER" id="PTHR43829">
    <property type="entry name" value="AQUAPORIN OR AQUAGLYCEROPORIN RELATED"/>
    <property type="match status" value="1"/>
</dbReference>
<keyword evidence="5 8" id="KW-1133">Transmembrane helix</keyword>
<dbReference type="PRINTS" id="PR00783">
    <property type="entry name" value="MINTRINSICP"/>
</dbReference>
<dbReference type="NCBIfam" id="TIGR00861">
    <property type="entry name" value="MIP"/>
    <property type="match status" value="1"/>
</dbReference>
<evidence type="ECO:0000256" key="5">
    <source>
        <dbReference type="ARBA" id="ARBA00022989"/>
    </source>
</evidence>
<evidence type="ECO:0000313" key="9">
    <source>
        <dbReference type="EMBL" id="ORZ41480.1"/>
    </source>
</evidence>
<name>A0A1Y2I3P2_9FUNG</name>
<dbReference type="Pfam" id="PF00230">
    <property type="entry name" value="MIP"/>
    <property type="match status" value="1"/>
</dbReference>
<feature type="transmembrane region" description="Helical" evidence="8">
    <location>
        <begin position="255"/>
        <end position="275"/>
    </location>
</feature>
<dbReference type="CDD" id="cd00333">
    <property type="entry name" value="MIP"/>
    <property type="match status" value="1"/>
</dbReference>
<dbReference type="Proteomes" id="UP000193411">
    <property type="component" value="Unassembled WGS sequence"/>
</dbReference>
<accession>A0A1Y2I3P2</accession>
<feature type="transmembrane region" description="Helical" evidence="8">
    <location>
        <begin position="204"/>
        <end position="226"/>
    </location>
</feature>
<dbReference type="InterPro" id="IPR022357">
    <property type="entry name" value="MIP_CS"/>
</dbReference>
<sequence length="293" mass="30634">MSKPSSSSDIEALKHVPVSNMRRLQIKYREELAEFFGTFTLIVFGVAVVAQTVLSGGNAGSPLGIHIGWGMAVTMGIYASGGISGAHLNPAVTIALAVHSGFKWSKVPSFILAQFLGAFAAALIVYLNYMSAFTAFDGGNRTVPDLGLSAADAKIATAGIFSTYPQAYMTTAGAFFSEFFGTCMLMMGILAIGESRNSAAPKTYGPVAVGLLVLTIGVSLGVQTGYAINPARDFGPRCAAALIGYGSKVFTAFNAYFWIPIVAPVAGAVVGGYVFKALTHWDAEEAELVNGQQ</sequence>
<dbReference type="InterPro" id="IPR000425">
    <property type="entry name" value="MIP"/>
</dbReference>
<dbReference type="PANTHER" id="PTHR43829:SF9">
    <property type="entry name" value="AQUAPORIN-9"/>
    <property type="match status" value="1"/>
</dbReference>
<organism evidence="9 10">
    <name type="scientific">Catenaria anguillulae PL171</name>
    <dbReference type="NCBI Taxonomy" id="765915"/>
    <lineage>
        <taxon>Eukaryota</taxon>
        <taxon>Fungi</taxon>
        <taxon>Fungi incertae sedis</taxon>
        <taxon>Blastocladiomycota</taxon>
        <taxon>Blastocladiomycetes</taxon>
        <taxon>Blastocladiales</taxon>
        <taxon>Catenariaceae</taxon>
        <taxon>Catenaria</taxon>
    </lineage>
</organism>
<comment type="caution">
    <text evidence="9">The sequence shown here is derived from an EMBL/GenBank/DDBJ whole genome shotgun (WGS) entry which is preliminary data.</text>
</comment>
<dbReference type="AlphaFoldDB" id="A0A1Y2I3P2"/>
<dbReference type="InterPro" id="IPR023271">
    <property type="entry name" value="Aquaporin-like"/>
</dbReference>
<protein>
    <submittedName>
        <fullName evidence="9">Aquaporin-like protein</fullName>
    </submittedName>
</protein>
<evidence type="ECO:0000256" key="6">
    <source>
        <dbReference type="ARBA" id="ARBA00023136"/>
    </source>
</evidence>
<keyword evidence="4 7" id="KW-0812">Transmembrane</keyword>
<keyword evidence="10" id="KW-1185">Reference proteome</keyword>
<dbReference type="PROSITE" id="PS00221">
    <property type="entry name" value="MIP"/>
    <property type="match status" value="1"/>
</dbReference>
<dbReference type="GO" id="GO:0015254">
    <property type="term" value="F:glycerol channel activity"/>
    <property type="evidence" value="ECO:0007669"/>
    <property type="project" value="TreeGrafter"/>
</dbReference>
<dbReference type="STRING" id="765915.A0A1Y2I3P2"/>
<proteinExistence type="inferred from homology"/>
<evidence type="ECO:0000256" key="2">
    <source>
        <dbReference type="ARBA" id="ARBA00006175"/>
    </source>
</evidence>
<gene>
    <name evidence="9" type="ORF">BCR44DRAFT_43901</name>
</gene>
<dbReference type="SUPFAM" id="SSF81338">
    <property type="entry name" value="Aquaporin-like"/>
    <property type="match status" value="1"/>
</dbReference>
<evidence type="ECO:0000256" key="7">
    <source>
        <dbReference type="RuleBase" id="RU000477"/>
    </source>
</evidence>